<keyword evidence="1" id="KW-0472">Membrane</keyword>
<sequence>MRELKAFFFFGSSSGYGAICFLRMLTVMLFFLGVASCKEKPEEKASANTMVQEEIRNINWNEVDQYPLFETCDETAAKEVRKACFEKTFVRYLYAGMEDQQVIMHGTIEDTLYVRFLISGTGRISVAEIEQKEKWEKHVPGLDSIMEVSLRKMPGLHPALKRNIPVSTKYRLPIVLQSAVPSSGRTHQNPF</sequence>
<reference evidence="2 3" key="1">
    <citation type="submission" date="2016-11" db="EMBL/GenBank/DDBJ databases">
        <authorList>
            <person name="Jaros S."/>
            <person name="Januszkiewicz K."/>
            <person name="Wedrychowicz H."/>
        </authorList>
    </citation>
    <scope>NUCLEOTIDE SEQUENCE [LARGE SCALE GENOMIC DNA]</scope>
    <source>
        <strain evidence="2 3">CGMCC 1.12145</strain>
    </source>
</reference>
<evidence type="ECO:0000313" key="3">
    <source>
        <dbReference type="Proteomes" id="UP000182248"/>
    </source>
</evidence>
<keyword evidence="1" id="KW-0812">Transmembrane</keyword>
<dbReference type="RefSeq" id="WP_083564805.1">
    <property type="nucleotide sequence ID" value="NZ_FPJE01000005.1"/>
</dbReference>
<keyword evidence="3" id="KW-1185">Reference proteome</keyword>
<evidence type="ECO:0000313" key="2">
    <source>
        <dbReference type="EMBL" id="SFW33503.1"/>
    </source>
</evidence>
<accession>A0A1K1NDU1</accession>
<protein>
    <recommendedName>
        <fullName evidence="4">TonB protein C-terminal</fullName>
    </recommendedName>
</protein>
<name>A0A1K1NDU1_9FLAO</name>
<dbReference type="Proteomes" id="UP000182248">
    <property type="component" value="Unassembled WGS sequence"/>
</dbReference>
<dbReference type="OrthoDB" id="1191002at2"/>
<evidence type="ECO:0000256" key="1">
    <source>
        <dbReference type="SAM" id="Phobius"/>
    </source>
</evidence>
<feature type="transmembrane region" description="Helical" evidence="1">
    <location>
        <begin position="6"/>
        <end position="34"/>
    </location>
</feature>
<gene>
    <name evidence="2" type="ORF">SAMN02927921_01183</name>
</gene>
<dbReference type="EMBL" id="FPJE01000005">
    <property type="protein sequence ID" value="SFW33503.1"/>
    <property type="molecule type" value="Genomic_DNA"/>
</dbReference>
<keyword evidence="1" id="KW-1133">Transmembrane helix</keyword>
<proteinExistence type="predicted"/>
<dbReference type="STRING" id="1150368.SAMN02927921_01183"/>
<organism evidence="2 3">
    <name type="scientific">Sinomicrobium oceani</name>
    <dbReference type="NCBI Taxonomy" id="1150368"/>
    <lineage>
        <taxon>Bacteria</taxon>
        <taxon>Pseudomonadati</taxon>
        <taxon>Bacteroidota</taxon>
        <taxon>Flavobacteriia</taxon>
        <taxon>Flavobacteriales</taxon>
        <taxon>Flavobacteriaceae</taxon>
        <taxon>Sinomicrobium</taxon>
    </lineage>
</organism>
<evidence type="ECO:0008006" key="4">
    <source>
        <dbReference type="Google" id="ProtNLM"/>
    </source>
</evidence>
<dbReference type="AlphaFoldDB" id="A0A1K1NDU1"/>